<dbReference type="PROSITE" id="PS51257">
    <property type="entry name" value="PROKAR_LIPOPROTEIN"/>
    <property type="match status" value="1"/>
</dbReference>
<dbReference type="Proteomes" id="UP000532936">
    <property type="component" value="Unassembled WGS sequence"/>
</dbReference>
<evidence type="ECO:0000256" key="1">
    <source>
        <dbReference type="SAM" id="SignalP"/>
    </source>
</evidence>
<evidence type="ECO:0000313" key="3">
    <source>
        <dbReference type="Proteomes" id="UP000532936"/>
    </source>
</evidence>
<keyword evidence="1" id="KW-0732">Signal</keyword>
<keyword evidence="2" id="KW-0449">Lipoprotein</keyword>
<evidence type="ECO:0000313" key="2">
    <source>
        <dbReference type="EMBL" id="MBB3872391.1"/>
    </source>
</evidence>
<proteinExistence type="predicted"/>
<accession>A0A7W6A524</accession>
<organism evidence="2 3">
    <name type="scientific">Brevundimonas mediterranea</name>
    <dbReference type="NCBI Taxonomy" id="74329"/>
    <lineage>
        <taxon>Bacteria</taxon>
        <taxon>Pseudomonadati</taxon>
        <taxon>Pseudomonadota</taxon>
        <taxon>Alphaproteobacteria</taxon>
        <taxon>Caulobacterales</taxon>
        <taxon>Caulobacteraceae</taxon>
        <taxon>Brevundimonas</taxon>
    </lineage>
</organism>
<feature type="signal peptide" evidence="1">
    <location>
        <begin position="1"/>
        <end position="16"/>
    </location>
</feature>
<name>A0A7W6A524_9CAUL</name>
<comment type="caution">
    <text evidence="2">The sequence shown here is derived from an EMBL/GenBank/DDBJ whole genome shotgun (WGS) entry which is preliminary data.</text>
</comment>
<protein>
    <submittedName>
        <fullName evidence="2">Putative lipoprotein</fullName>
    </submittedName>
</protein>
<dbReference type="EMBL" id="JACIDA010000002">
    <property type="protein sequence ID" value="MBB3872391.1"/>
    <property type="molecule type" value="Genomic_DNA"/>
</dbReference>
<feature type="chain" id="PRO_5031099388" evidence="1">
    <location>
        <begin position="17"/>
        <end position="73"/>
    </location>
</feature>
<gene>
    <name evidence="2" type="ORF">GGR11_001944</name>
</gene>
<dbReference type="AlphaFoldDB" id="A0A7W6A524"/>
<reference evidence="2 3" key="1">
    <citation type="submission" date="2020-08" db="EMBL/GenBank/DDBJ databases">
        <title>Genomic Encyclopedia of Type Strains, Phase IV (KMG-IV): sequencing the most valuable type-strain genomes for metagenomic binning, comparative biology and taxonomic classification.</title>
        <authorList>
            <person name="Goeker M."/>
        </authorList>
    </citation>
    <scope>NUCLEOTIDE SEQUENCE [LARGE SCALE GENOMIC DNA]</scope>
    <source>
        <strain evidence="2 3">DSM 14878</strain>
    </source>
</reference>
<sequence>MRNVILSSLIALPLLAACGTTKGVNSYQADMDALEAACTARQGILTPTGLQSGRPETDYACRITGVTSRIPSN</sequence>
<dbReference type="RefSeq" id="WP_183196539.1">
    <property type="nucleotide sequence ID" value="NZ_JACIDA010000002.1"/>
</dbReference>